<protein>
    <submittedName>
        <fullName evidence="1">Uncharacterized protein</fullName>
    </submittedName>
</protein>
<dbReference type="EMBL" id="GIKN01007308">
    <property type="protein sequence ID" value="NIE49581.1"/>
    <property type="molecule type" value="Transcribed_RNA"/>
</dbReference>
<name>A0A6G5AF01_RHIMP</name>
<accession>A0A6G5AF01</accession>
<dbReference type="AlphaFoldDB" id="A0A6G5AF01"/>
<proteinExistence type="predicted"/>
<reference evidence="1" key="1">
    <citation type="submission" date="2020-03" db="EMBL/GenBank/DDBJ databases">
        <title>A transcriptome and proteome of the tick Rhipicephalus microplus shaped by the genetic composition of its hosts and developmental stage.</title>
        <authorList>
            <person name="Garcia G.R."/>
            <person name="Ribeiro J.M.C."/>
            <person name="Maruyama S.R."/>
            <person name="Gardinasse L.G."/>
            <person name="Nelson K."/>
            <person name="Ferreira B.R."/>
            <person name="Andrade T.G."/>
            <person name="Santos I.K.F.M."/>
        </authorList>
    </citation>
    <scope>NUCLEOTIDE SEQUENCE</scope>
    <source>
        <strain evidence="1">NSGR</strain>
        <tissue evidence="1">Salivary glands</tissue>
    </source>
</reference>
<sequence length="108" mass="11894">MHMMKWGLCVPHSSEMEVAQCDIIKRYTTYAVVTLVRVAGKNHSLRLVSAQASGRGCLAQPAPVSALSACSSWVYVQVWNLPRRSTSFTPLAEQGFRCLLFDVCCAEA</sequence>
<organism evidence="1">
    <name type="scientific">Rhipicephalus microplus</name>
    <name type="common">Cattle tick</name>
    <name type="synonym">Boophilus microplus</name>
    <dbReference type="NCBI Taxonomy" id="6941"/>
    <lineage>
        <taxon>Eukaryota</taxon>
        <taxon>Metazoa</taxon>
        <taxon>Ecdysozoa</taxon>
        <taxon>Arthropoda</taxon>
        <taxon>Chelicerata</taxon>
        <taxon>Arachnida</taxon>
        <taxon>Acari</taxon>
        <taxon>Parasitiformes</taxon>
        <taxon>Ixodida</taxon>
        <taxon>Ixodoidea</taxon>
        <taxon>Ixodidae</taxon>
        <taxon>Rhipicephalinae</taxon>
        <taxon>Rhipicephalus</taxon>
        <taxon>Boophilus</taxon>
    </lineage>
</organism>
<evidence type="ECO:0000313" key="1">
    <source>
        <dbReference type="EMBL" id="NIE49581.1"/>
    </source>
</evidence>